<feature type="domain" description="Peptidase S1" evidence="30">
    <location>
        <begin position="257"/>
        <end position="482"/>
    </location>
</feature>
<dbReference type="PIRSF" id="PIRSF001143">
    <property type="entry name" value="Factor_X"/>
    <property type="match status" value="1"/>
</dbReference>
<reference evidence="32" key="2">
    <citation type="submission" date="2025-08" db="UniProtKB">
        <authorList>
            <consortium name="Ensembl"/>
        </authorList>
    </citation>
    <scope>IDENTIFICATION</scope>
</reference>
<keyword evidence="9" id="KW-0597">Phosphoprotein</keyword>
<evidence type="ECO:0000256" key="13">
    <source>
        <dbReference type="ARBA" id="ARBA00022729"/>
    </source>
</evidence>
<dbReference type="CDD" id="cd00190">
    <property type="entry name" value="Tryp_SPc"/>
    <property type="match status" value="1"/>
</dbReference>
<evidence type="ECO:0000256" key="3">
    <source>
        <dbReference type="ARBA" id="ARBA00004613"/>
    </source>
</evidence>
<evidence type="ECO:0000256" key="28">
    <source>
        <dbReference type="SAM" id="SignalP"/>
    </source>
</evidence>
<feature type="domain" description="Gla" evidence="31">
    <location>
        <begin position="38"/>
        <end position="84"/>
    </location>
</feature>
<evidence type="ECO:0000256" key="23">
    <source>
        <dbReference type="ARBA" id="ARBA00023278"/>
    </source>
</evidence>
<feature type="active site" description="Charge relay system" evidence="25">
    <location>
        <position position="337"/>
    </location>
</feature>
<dbReference type="Pfam" id="PF00089">
    <property type="entry name" value="Trypsin"/>
    <property type="match status" value="1"/>
</dbReference>
<evidence type="ECO:0000256" key="11">
    <source>
        <dbReference type="ARBA" id="ARBA00022696"/>
    </source>
</evidence>
<evidence type="ECO:0000256" key="9">
    <source>
        <dbReference type="ARBA" id="ARBA00022553"/>
    </source>
</evidence>
<keyword evidence="16 27" id="KW-0720">Serine protease</keyword>
<evidence type="ECO:0000256" key="2">
    <source>
        <dbReference type="ARBA" id="ARBA00002741"/>
    </source>
</evidence>
<evidence type="ECO:0000256" key="21">
    <source>
        <dbReference type="ARBA" id="ARBA00023157"/>
    </source>
</evidence>
<dbReference type="FunCoup" id="A0A667XGZ3">
    <property type="interactions" value="624"/>
</dbReference>
<dbReference type="InParanoid" id="A0A667XGZ3"/>
<sequence length="505" mass="56117">MSLNLVSTLPWSLVTPATSQVFLSDQAATGVLRRHKRYNTGVFEEFLEGDLNRECIEEKCDLEEAREIFENDERTMEFWVGYVDGDQCKSGPCQNQGTCKDHLGSYTCLCLPGFTGRNCEIVTARRCDFNNGDCMHFCQSMGNFGAKCSCADGYVLMPDGMNCQPEAEFPCGRTVLTVISAISTRSLVINETSSLQNITSLKNSATTTSHPTTSASTTVPDSALNLSRSKLPLWVHNDDPIPTETVTAQGIETLKRIVGGKEVVPGEIPWQVALIARPSGQLFCGGSILSELWVITAAHCLVEGQGSFFIRVGKKQYMLVEHVHPRYDASVSMYNHDVALLRLQSPINFSTTARPICLGPKAFTEALMKEASPATVSGWGRTRFLGSTATALQKVEVPFTDRTECKDSSSARITRYMFCAGYYDEAKDSCQGDSGGPHANRYHDTWFLTGIVSWGEECAKEGKYGVYTRVSHYYRWIHHNQLKFYPNLKPNLNQKAQRKKILSLF</sequence>
<dbReference type="InterPro" id="IPR001881">
    <property type="entry name" value="EGF-like_Ca-bd_dom"/>
</dbReference>
<dbReference type="PRINTS" id="PR00722">
    <property type="entry name" value="CHYMOTRYPSIN"/>
</dbReference>
<dbReference type="PANTHER" id="PTHR24278:SF31">
    <property type="entry name" value="COAGULATION FACTOR IX"/>
    <property type="match status" value="1"/>
</dbReference>
<keyword evidence="17" id="KW-0106">Calcium</keyword>
<keyword evidence="13 28" id="KW-0732">Signal</keyword>
<proteinExistence type="predicted"/>
<comment type="subcellular location">
    <subcellularLocation>
        <location evidence="3">Secreted</location>
    </subcellularLocation>
</comment>
<dbReference type="InterPro" id="IPR017857">
    <property type="entry name" value="Coagulation_fac-like_Gla_dom"/>
</dbReference>
<dbReference type="PROSITE" id="PS50998">
    <property type="entry name" value="GLA_2"/>
    <property type="match status" value="1"/>
</dbReference>
<keyword evidence="8 26" id="KW-0245">EGF-like domain</keyword>
<dbReference type="Pfam" id="PF00008">
    <property type="entry name" value="EGF"/>
    <property type="match status" value="1"/>
</dbReference>
<keyword evidence="14" id="KW-0677">Repeat</keyword>
<evidence type="ECO:0000313" key="33">
    <source>
        <dbReference type="Proteomes" id="UP000472263"/>
    </source>
</evidence>
<evidence type="ECO:0000256" key="22">
    <source>
        <dbReference type="ARBA" id="ARBA00023180"/>
    </source>
</evidence>
<dbReference type="CDD" id="cd00054">
    <property type="entry name" value="EGF_CA"/>
    <property type="match status" value="1"/>
</dbReference>
<evidence type="ECO:0000256" key="10">
    <source>
        <dbReference type="ARBA" id="ARBA00022670"/>
    </source>
</evidence>
<evidence type="ECO:0000256" key="8">
    <source>
        <dbReference type="ARBA" id="ARBA00022536"/>
    </source>
</evidence>
<dbReference type="PROSITE" id="PS00011">
    <property type="entry name" value="GLA_1"/>
    <property type="match status" value="1"/>
</dbReference>
<dbReference type="PROSITE" id="PS00135">
    <property type="entry name" value="TRYPSIN_SER"/>
    <property type="match status" value="1"/>
</dbReference>
<dbReference type="SMART" id="SM00181">
    <property type="entry name" value="EGF"/>
    <property type="match status" value="2"/>
</dbReference>
<organism evidence="32 33">
    <name type="scientific">Myripristis murdjan</name>
    <name type="common">pinecone soldierfish</name>
    <dbReference type="NCBI Taxonomy" id="586833"/>
    <lineage>
        <taxon>Eukaryota</taxon>
        <taxon>Metazoa</taxon>
        <taxon>Chordata</taxon>
        <taxon>Craniata</taxon>
        <taxon>Vertebrata</taxon>
        <taxon>Euteleostomi</taxon>
        <taxon>Actinopterygii</taxon>
        <taxon>Neopterygii</taxon>
        <taxon>Teleostei</taxon>
        <taxon>Neoteleostei</taxon>
        <taxon>Acanthomorphata</taxon>
        <taxon>Holocentriformes</taxon>
        <taxon>Holocentridae</taxon>
        <taxon>Myripristis</taxon>
    </lineage>
</organism>
<dbReference type="FunFam" id="4.10.740.10:FF:000001">
    <property type="entry name" value="vitamin K-dependent protein S"/>
    <property type="match status" value="1"/>
</dbReference>
<evidence type="ECO:0000256" key="24">
    <source>
        <dbReference type="ARBA" id="ARBA00031357"/>
    </source>
</evidence>
<keyword evidence="18" id="KW-0460">Magnesium</keyword>
<dbReference type="PROSITE" id="PS01187">
    <property type="entry name" value="EGF_CA"/>
    <property type="match status" value="1"/>
</dbReference>
<dbReference type="Pfam" id="PF00594">
    <property type="entry name" value="Gla"/>
    <property type="match status" value="1"/>
</dbReference>
<dbReference type="GO" id="GO:0006508">
    <property type="term" value="P:proteolysis"/>
    <property type="evidence" value="ECO:0007669"/>
    <property type="project" value="UniProtKB-KW"/>
</dbReference>
<keyword evidence="33" id="KW-1185">Reference proteome</keyword>
<evidence type="ECO:0000256" key="15">
    <source>
        <dbReference type="ARBA" id="ARBA00022801"/>
    </source>
</evidence>
<dbReference type="InterPro" id="IPR001314">
    <property type="entry name" value="Peptidase_S1A"/>
</dbReference>
<dbReference type="InterPro" id="IPR000152">
    <property type="entry name" value="EGF-type_Asp/Asn_hydroxyl_site"/>
</dbReference>
<dbReference type="FunFam" id="2.10.25.10:FF:000162">
    <property type="entry name" value="Coagulation factor X (Predicted)"/>
    <property type="match status" value="1"/>
</dbReference>
<evidence type="ECO:0000256" key="12">
    <source>
        <dbReference type="ARBA" id="ARBA00022723"/>
    </source>
</evidence>
<feature type="disulfide bond" evidence="26">
    <location>
        <begin position="110"/>
        <end position="119"/>
    </location>
</feature>
<evidence type="ECO:0000256" key="26">
    <source>
        <dbReference type="PROSITE-ProRule" id="PRU00076"/>
    </source>
</evidence>
<protein>
    <recommendedName>
        <fullName evidence="5">Coagulation factor IX</fullName>
        <ecNumber evidence="4">3.4.21.22</ecNumber>
    </recommendedName>
    <alternativeName>
        <fullName evidence="24">Christmas factor</fullName>
    </alternativeName>
</protein>
<dbReference type="PROSITE" id="PS00022">
    <property type="entry name" value="EGF_1"/>
    <property type="match status" value="1"/>
</dbReference>
<evidence type="ECO:0000256" key="1">
    <source>
        <dbReference type="ARBA" id="ARBA00001368"/>
    </source>
</evidence>
<dbReference type="SMART" id="SM00179">
    <property type="entry name" value="EGF_CA"/>
    <property type="match status" value="1"/>
</dbReference>
<dbReference type="InterPro" id="IPR009003">
    <property type="entry name" value="Peptidase_S1_PA"/>
</dbReference>
<dbReference type="PROSITE" id="PS00134">
    <property type="entry name" value="TRYPSIN_HIS"/>
    <property type="match status" value="1"/>
</dbReference>
<dbReference type="InterPro" id="IPR000742">
    <property type="entry name" value="EGF"/>
</dbReference>
<dbReference type="AlphaFoldDB" id="A0A667XGZ3"/>
<keyword evidence="11" id="KW-0356">Hemostasis</keyword>
<reference evidence="32" key="3">
    <citation type="submission" date="2025-09" db="UniProtKB">
        <authorList>
            <consortium name="Ensembl"/>
        </authorList>
    </citation>
    <scope>IDENTIFICATION</scope>
</reference>
<dbReference type="GO" id="GO:0004252">
    <property type="term" value="F:serine-type endopeptidase activity"/>
    <property type="evidence" value="ECO:0007669"/>
    <property type="project" value="UniProtKB-EC"/>
</dbReference>
<dbReference type="Gene3D" id="2.40.10.10">
    <property type="entry name" value="Trypsin-like serine proteases"/>
    <property type="match status" value="2"/>
</dbReference>
<evidence type="ECO:0000256" key="7">
    <source>
        <dbReference type="ARBA" id="ARBA00022525"/>
    </source>
</evidence>
<evidence type="ECO:0000256" key="20">
    <source>
        <dbReference type="ARBA" id="ARBA00023145"/>
    </source>
</evidence>
<dbReference type="SUPFAM" id="SSF57184">
    <property type="entry name" value="Growth factor receptor domain"/>
    <property type="match status" value="1"/>
</dbReference>
<evidence type="ECO:0000256" key="25">
    <source>
        <dbReference type="PIRSR" id="PIRSR001143-1"/>
    </source>
</evidence>
<keyword evidence="10 27" id="KW-0645">Protease</keyword>
<reference evidence="32" key="1">
    <citation type="submission" date="2019-06" db="EMBL/GenBank/DDBJ databases">
        <authorList>
            <consortium name="Wellcome Sanger Institute Data Sharing"/>
        </authorList>
    </citation>
    <scope>NUCLEOTIDE SEQUENCE [LARGE SCALE GENOMIC DNA]</scope>
</reference>
<dbReference type="SMART" id="SM00069">
    <property type="entry name" value="GLA"/>
    <property type="match status" value="1"/>
</dbReference>
<dbReference type="InterPro" id="IPR018097">
    <property type="entry name" value="EGF_Ca-bd_CS"/>
</dbReference>
<dbReference type="InterPro" id="IPR035972">
    <property type="entry name" value="GLA-like_dom_SF"/>
</dbReference>
<evidence type="ECO:0000256" key="18">
    <source>
        <dbReference type="ARBA" id="ARBA00022842"/>
    </source>
</evidence>
<evidence type="ECO:0000256" key="19">
    <source>
        <dbReference type="ARBA" id="ARBA00023084"/>
    </source>
</evidence>
<comment type="catalytic activity">
    <reaction evidence="1">
        <text>Selective cleavage of Arg-|-Ile bond in factor X to form factor Xa.</text>
        <dbReference type="EC" id="3.4.21.22"/>
    </reaction>
</comment>
<evidence type="ECO:0000259" key="29">
    <source>
        <dbReference type="PROSITE" id="PS50026"/>
    </source>
</evidence>
<keyword evidence="23" id="KW-0379">Hydroxylation</keyword>
<dbReference type="InterPro" id="IPR043504">
    <property type="entry name" value="Peptidase_S1_PA_chymotrypsin"/>
</dbReference>
<keyword evidence="21 26" id="KW-1015">Disulfide bond</keyword>
<dbReference type="SUPFAM" id="SSF57630">
    <property type="entry name" value="GLA-domain"/>
    <property type="match status" value="1"/>
</dbReference>
<evidence type="ECO:0000256" key="5">
    <source>
        <dbReference type="ARBA" id="ARBA00019454"/>
    </source>
</evidence>
<dbReference type="PROSITE" id="PS01186">
    <property type="entry name" value="EGF_2"/>
    <property type="match status" value="1"/>
</dbReference>
<dbReference type="InterPro" id="IPR012224">
    <property type="entry name" value="Pept_S1A_FX"/>
</dbReference>
<dbReference type="EC" id="3.4.21.22" evidence="4"/>
<dbReference type="GO" id="GO:0005509">
    <property type="term" value="F:calcium ion binding"/>
    <property type="evidence" value="ECO:0007669"/>
    <property type="project" value="InterPro"/>
</dbReference>
<evidence type="ECO:0000259" key="30">
    <source>
        <dbReference type="PROSITE" id="PS50240"/>
    </source>
</evidence>
<dbReference type="GO" id="GO:0005615">
    <property type="term" value="C:extracellular space"/>
    <property type="evidence" value="ECO:0007669"/>
    <property type="project" value="TreeGrafter"/>
</dbReference>
<keyword evidence="7" id="KW-0964">Secreted</keyword>
<dbReference type="InterPro" id="IPR033116">
    <property type="entry name" value="TRYPSIN_SER"/>
</dbReference>
<dbReference type="PRINTS" id="PR00001">
    <property type="entry name" value="GLABLOOD"/>
</dbReference>
<keyword evidence="15 27" id="KW-0378">Hydrolase</keyword>
<accession>A0A667XGZ3</accession>
<dbReference type="InterPro" id="IPR000294">
    <property type="entry name" value="GLA_domain"/>
</dbReference>
<dbReference type="Gene3D" id="2.10.25.10">
    <property type="entry name" value="Laminin"/>
    <property type="match status" value="2"/>
</dbReference>
<dbReference type="Ensembl" id="ENSMMDT00005014863.1">
    <property type="protein sequence ID" value="ENSMMDP00005014462.1"/>
    <property type="gene ID" value="ENSMMDG00005007392.1"/>
</dbReference>
<dbReference type="GeneTree" id="ENSGT00940000166780"/>
<keyword evidence="6" id="KW-0301">Gamma-carboxyglutamic acid</keyword>
<gene>
    <name evidence="32" type="primary">f9a</name>
</gene>
<evidence type="ECO:0000256" key="6">
    <source>
        <dbReference type="ARBA" id="ARBA00022479"/>
    </source>
</evidence>
<feature type="active site" description="Charge relay system" evidence="25">
    <location>
        <position position="210"/>
    </location>
</feature>
<feature type="domain" description="EGF-like" evidence="29">
    <location>
        <begin position="84"/>
        <end position="120"/>
    </location>
</feature>
<dbReference type="Pfam" id="PF14670">
    <property type="entry name" value="FXa_inhibition"/>
    <property type="match status" value="1"/>
</dbReference>
<keyword evidence="19" id="KW-0094">Blood coagulation</keyword>
<dbReference type="SUPFAM" id="SSF50494">
    <property type="entry name" value="Trypsin-like serine proteases"/>
    <property type="match status" value="1"/>
</dbReference>
<dbReference type="PANTHER" id="PTHR24278">
    <property type="entry name" value="COAGULATION FACTOR"/>
    <property type="match status" value="1"/>
</dbReference>
<dbReference type="FunFam" id="2.40.10.10:FF:000120">
    <property type="entry name" value="Putative serine protease"/>
    <property type="match status" value="1"/>
</dbReference>
<keyword evidence="20" id="KW-0865">Zymogen</keyword>
<dbReference type="InterPro" id="IPR018114">
    <property type="entry name" value="TRYPSIN_HIS"/>
</dbReference>
<feature type="signal peptide" evidence="28">
    <location>
        <begin position="1"/>
        <end position="19"/>
    </location>
</feature>
<comment type="function">
    <text evidence="2">Factor IX is a vitamin K-dependent plasma protein that participates in the intrinsic pathway of blood coagulation by converting factor X to its active form in the presence of Ca(2+) ions, phospholipids, and factor VIIIa.</text>
</comment>
<dbReference type="InterPro" id="IPR009030">
    <property type="entry name" value="Growth_fac_rcpt_cys_sf"/>
</dbReference>
<evidence type="ECO:0000259" key="31">
    <source>
        <dbReference type="PROSITE" id="PS50998"/>
    </source>
</evidence>
<comment type="caution">
    <text evidence="26">Lacks conserved residue(s) required for the propagation of feature annotation.</text>
</comment>
<name>A0A667XGZ3_9TELE</name>
<dbReference type="PROSITE" id="PS50240">
    <property type="entry name" value="TRYPSIN_DOM"/>
    <property type="match status" value="1"/>
</dbReference>
<evidence type="ECO:0000256" key="17">
    <source>
        <dbReference type="ARBA" id="ARBA00022837"/>
    </source>
</evidence>
<dbReference type="Gene3D" id="4.10.740.10">
    <property type="entry name" value="Coagulation Factor IX"/>
    <property type="match status" value="1"/>
</dbReference>
<evidence type="ECO:0000256" key="16">
    <source>
        <dbReference type="ARBA" id="ARBA00022825"/>
    </source>
</evidence>
<dbReference type="InterPro" id="IPR050442">
    <property type="entry name" value="Peptidase_S1_coag_factors"/>
</dbReference>
<evidence type="ECO:0000256" key="4">
    <source>
        <dbReference type="ARBA" id="ARBA00012066"/>
    </source>
</evidence>
<keyword evidence="22" id="KW-0325">Glycoprotein</keyword>
<dbReference type="Proteomes" id="UP000472263">
    <property type="component" value="Chromosome 10"/>
</dbReference>
<dbReference type="PROSITE" id="PS50026">
    <property type="entry name" value="EGF_3"/>
    <property type="match status" value="1"/>
</dbReference>
<dbReference type="PROSITE" id="PS00010">
    <property type="entry name" value="ASX_HYDROXYL"/>
    <property type="match status" value="1"/>
</dbReference>
<evidence type="ECO:0000256" key="14">
    <source>
        <dbReference type="ARBA" id="ARBA00022737"/>
    </source>
</evidence>
<dbReference type="PRINTS" id="PR00010">
    <property type="entry name" value="EGFBLOOD"/>
</dbReference>
<evidence type="ECO:0000313" key="32">
    <source>
        <dbReference type="Ensembl" id="ENSMMDP00005014462.1"/>
    </source>
</evidence>
<feature type="active site" description="Charge relay system" evidence="25">
    <location>
        <position position="434"/>
    </location>
</feature>
<evidence type="ECO:0000256" key="27">
    <source>
        <dbReference type="RuleBase" id="RU363034"/>
    </source>
</evidence>
<keyword evidence="12" id="KW-0479">Metal-binding</keyword>
<feature type="chain" id="PRO_5025373623" description="Coagulation factor IX" evidence="28">
    <location>
        <begin position="20"/>
        <end position="505"/>
    </location>
</feature>
<dbReference type="SMART" id="SM00020">
    <property type="entry name" value="Tryp_SPc"/>
    <property type="match status" value="1"/>
</dbReference>
<dbReference type="GO" id="GO:0007596">
    <property type="term" value="P:blood coagulation"/>
    <property type="evidence" value="ECO:0007669"/>
    <property type="project" value="UniProtKB-KW"/>
</dbReference>
<dbReference type="InterPro" id="IPR001254">
    <property type="entry name" value="Trypsin_dom"/>
</dbReference>